<dbReference type="PANTHER" id="PTHR32347:SF14">
    <property type="entry name" value="EFFLUX SYSTEM COMPONENT YKNX-RELATED"/>
    <property type="match status" value="1"/>
</dbReference>
<evidence type="ECO:0000256" key="4">
    <source>
        <dbReference type="SAM" id="MobiDB-lite"/>
    </source>
</evidence>
<dbReference type="Pfam" id="PF25967">
    <property type="entry name" value="RND-MFP_C"/>
    <property type="match status" value="1"/>
</dbReference>
<comment type="caution">
    <text evidence="7">The sequence shown here is derived from an EMBL/GenBank/DDBJ whole genome shotgun (WGS) entry which is preliminary data.</text>
</comment>
<comment type="similarity">
    <text evidence="2">Belongs to the membrane fusion protein (MFP) (TC 8.A.1) family.</text>
</comment>
<keyword evidence="3" id="KW-0175">Coiled coil</keyword>
<evidence type="ECO:0000313" key="8">
    <source>
        <dbReference type="Proteomes" id="UP000027946"/>
    </source>
</evidence>
<keyword evidence="8" id="KW-1185">Reference proteome</keyword>
<dbReference type="RefSeq" id="WP_038264309.1">
    <property type="nucleotide sequence ID" value="NZ_FSRH01000011.1"/>
</dbReference>
<dbReference type="GO" id="GO:0030313">
    <property type="term" value="C:cell envelope"/>
    <property type="evidence" value="ECO:0007669"/>
    <property type="project" value="UniProtKB-SubCell"/>
</dbReference>
<dbReference type="SUPFAM" id="SSF111369">
    <property type="entry name" value="HlyD-like secretion proteins"/>
    <property type="match status" value="1"/>
</dbReference>
<dbReference type="InterPro" id="IPR050465">
    <property type="entry name" value="UPF0194_transport"/>
</dbReference>
<gene>
    <name evidence="7" type="ORF">CLIT_10c04950</name>
</gene>
<dbReference type="AlphaFoldDB" id="A0A069RG30"/>
<dbReference type="GO" id="GO:0022857">
    <property type="term" value="F:transmembrane transporter activity"/>
    <property type="evidence" value="ECO:0007669"/>
    <property type="project" value="InterPro"/>
</dbReference>
<feature type="domain" description="YknX-like beta-barrel" evidence="6">
    <location>
        <begin position="262"/>
        <end position="336"/>
    </location>
</feature>
<feature type="domain" description="Multidrug resistance protein MdtA-like C-terminal permuted SH3" evidence="5">
    <location>
        <begin position="344"/>
        <end position="402"/>
    </location>
</feature>
<name>A0A069RG30_PEPLI</name>
<sequence>MLKKIISHKYAKKIFLISAAALAVAVIILFRPGSDTEEASQKTFTKTFAAEIGSIKDSFTSNGYVELSTYDISFDRAGIISTVNVSEGDFIDSGTLIASLSSEDYESAVATQNNSLDQAKLSYQKNSQSRQQNIQSLENSLLSAKNNLENAQSEYDMVCSIEDAYSDIVIDQKRQALESCQLQYDIALDKYNAEKNSSVDEQIDILSIEKAEENLKNAQDDLQKSMIYSPVSGTIVDISKKEGERITEDDTFIRITSDNSLSIKTDVSEIDISKVSLGMPVQISFNSLGRKTYDGTVEFIDQIATASNNGTVTYEVSISISQTEEMVKDGMSCTVEFITSQLDNVLMVPRKALSRTSSGNQYAVTVVGAEGEENEKIVEVGLMTSMYAQITGGLSEGENVKVSVNLDSSGGKSAMRTAPGGGNGGH</sequence>
<dbReference type="STRING" id="1121324.CLIT_10c04950"/>
<evidence type="ECO:0000259" key="6">
    <source>
        <dbReference type="Pfam" id="PF25990"/>
    </source>
</evidence>
<dbReference type="GO" id="GO:0016020">
    <property type="term" value="C:membrane"/>
    <property type="evidence" value="ECO:0007669"/>
    <property type="project" value="InterPro"/>
</dbReference>
<organism evidence="7 8">
    <name type="scientific">Peptoclostridium litorale DSM 5388</name>
    <dbReference type="NCBI Taxonomy" id="1121324"/>
    <lineage>
        <taxon>Bacteria</taxon>
        <taxon>Bacillati</taxon>
        <taxon>Bacillota</taxon>
        <taxon>Clostridia</taxon>
        <taxon>Peptostreptococcales</taxon>
        <taxon>Peptoclostridiaceae</taxon>
        <taxon>Peptoclostridium</taxon>
    </lineage>
</organism>
<protein>
    <submittedName>
        <fullName evidence="7">RND-like efflux transporter</fullName>
    </submittedName>
</protein>
<dbReference type="InterPro" id="IPR058636">
    <property type="entry name" value="Beta-barrel_YknX"/>
</dbReference>
<dbReference type="Pfam" id="PF25990">
    <property type="entry name" value="Beta-barrel_YknX"/>
    <property type="match status" value="1"/>
</dbReference>
<dbReference type="Gene3D" id="2.40.420.20">
    <property type="match status" value="1"/>
</dbReference>
<proteinExistence type="inferred from homology"/>
<dbReference type="eggNOG" id="COG0845">
    <property type="taxonomic scope" value="Bacteria"/>
</dbReference>
<dbReference type="NCBIfam" id="TIGR01730">
    <property type="entry name" value="RND_mfp"/>
    <property type="match status" value="1"/>
</dbReference>
<comment type="subcellular location">
    <subcellularLocation>
        <location evidence="1">Cell envelope</location>
    </subcellularLocation>
</comment>
<evidence type="ECO:0000259" key="5">
    <source>
        <dbReference type="Pfam" id="PF25967"/>
    </source>
</evidence>
<dbReference type="InterPro" id="IPR006143">
    <property type="entry name" value="RND_pump_MFP"/>
</dbReference>
<dbReference type="PANTHER" id="PTHR32347">
    <property type="entry name" value="EFFLUX SYSTEM COMPONENT YKNX-RELATED"/>
    <property type="match status" value="1"/>
</dbReference>
<evidence type="ECO:0000256" key="2">
    <source>
        <dbReference type="ARBA" id="ARBA00009477"/>
    </source>
</evidence>
<dbReference type="Gene3D" id="2.40.30.170">
    <property type="match status" value="1"/>
</dbReference>
<reference evidence="7 8" key="1">
    <citation type="submission" date="2014-03" db="EMBL/GenBank/DDBJ databases">
        <title>Genome sequence of Clostridium litorale W6, DSM 5388.</title>
        <authorList>
            <person name="Poehlein A."/>
            <person name="Jagirdar A."/>
            <person name="Khonsari B."/>
            <person name="Chibani C.M."/>
            <person name="Gutierrez Gutierrez D.A."/>
            <person name="Davydova E."/>
            <person name="Alghaithi H.S."/>
            <person name="Nair K.P."/>
            <person name="Dhamotharan K."/>
            <person name="Chandran L."/>
            <person name="G W."/>
            <person name="Daniel R."/>
        </authorList>
    </citation>
    <scope>NUCLEOTIDE SEQUENCE [LARGE SCALE GENOMIC DNA]</scope>
    <source>
        <strain evidence="7 8">W6</strain>
    </source>
</reference>
<evidence type="ECO:0000256" key="3">
    <source>
        <dbReference type="ARBA" id="ARBA00023054"/>
    </source>
</evidence>
<feature type="region of interest" description="Disordered" evidence="4">
    <location>
        <begin position="405"/>
        <end position="426"/>
    </location>
</feature>
<dbReference type="OrthoDB" id="1999656at2"/>
<accession>A0A069RG30</accession>
<dbReference type="EMBL" id="JJMM01000010">
    <property type="protein sequence ID" value="KDR95768.1"/>
    <property type="molecule type" value="Genomic_DNA"/>
</dbReference>
<evidence type="ECO:0000313" key="7">
    <source>
        <dbReference type="EMBL" id="KDR95768.1"/>
    </source>
</evidence>
<dbReference type="Proteomes" id="UP000027946">
    <property type="component" value="Unassembled WGS sequence"/>
</dbReference>
<dbReference type="InterPro" id="IPR058627">
    <property type="entry name" value="MdtA-like_C"/>
</dbReference>
<evidence type="ECO:0000256" key="1">
    <source>
        <dbReference type="ARBA" id="ARBA00004196"/>
    </source>
</evidence>